<evidence type="ECO:0000313" key="1">
    <source>
        <dbReference type="EMBL" id="MBB4859230.1"/>
    </source>
</evidence>
<protein>
    <submittedName>
        <fullName evidence="1">Uncharacterized protein</fullName>
    </submittedName>
</protein>
<keyword evidence="2" id="KW-1185">Reference proteome</keyword>
<proteinExistence type="predicted"/>
<sequence length="209" mass="22645">MSRWLNLLGFFAVVSILTALVMSAFVHDVLNVPRTGRYGTKDCFGHIPEELKVLREYSDPASLISAKQSPSTSSFAPLALGKKGSIIFPMEGGGRADALTKSGKAKVAVGSPRYSGFASLAVYSDGHYRIAAATGVRTVEVASYSAPNTLITPDHPAGHIPCELTFVIDYRLTRGSYIINVISNSPKAEMIIIPRTTKWQSSWDFVKPH</sequence>
<dbReference type="Proteomes" id="UP000555448">
    <property type="component" value="Unassembled WGS sequence"/>
</dbReference>
<dbReference type="EMBL" id="JACHLR010000010">
    <property type="protein sequence ID" value="MBB4859230.1"/>
    <property type="molecule type" value="Genomic_DNA"/>
</dbReference>
<reference evidence="1 2" key="1">
    <citation type="submission" date="2020-08" db="EMBL/GenBank/DDBJ databases">
        <title>Functional genomics of gut bacteria from endangered species of beetles.</title>
        <authorList>
            <person name="Carlos-Shanley C."/>
        </authorList>
    </citation>
    <scope>NUCLEOTIDE SEQUENCE [LARGE SCALE GENOMIC DNA]</scope>
    <source>
        <strain evidence="1 2">S00245</strain>
    </source>
</reference>
<dbReference type="AlphaFoldDB" id="A0A7W7KAX8"/>
<name>A0A7W7KAX8_9SPHN</name>
<evidence type="ECO:0000313" key="2">
    <source>
        <dbReference type="Proteomes" id="UP000555448"/>
    </source>
</evidence>
<gene>
    <name evidence="1" type="ORF">HNO88_002559</name>
</gene>
<comment type="caution">
    <text evidence="1">The sequence shown here is derived from an EMBL/GenBank/DDBJ whole genome shotgun (WGS) entry which is preliminary data.</text>
</comment>
<organism evidence="1 2">
    <name type="scientific">Novosphingobium chloroacetimidivorans</name>
    <dbReference type="NCBI Taxonomy" id="1428314"/>
    <lineage>
        <taxon>Bacteria</taxon>
        <taxon>Pseudomonadati</taxon>
        <taxon>Pseudomonadota</taxon>
        <taxon>Alphaproteobacteria</taxon>
        <taxon>Sphingomonadales</taxon>
        <taxon>Sphingomonadaceae</taxon>
        <taxon>Novosphingobium</taxon>
    </lineage>
</organism>
<accession>A0A7W7KAX8</accession>